<accession>A0ABT1LQH3</accession>
<name>A0ABT1LQH3_9MICC</name>
<feature type="transmembrane region" description="Helical" evidence="1">
    <location>
        <begin position="115"/>
        <end position="142"/>
    </location>
</feature>
<keyword evidence="1" id="KW-0472">Membrane</keyword>
<feature type="transmembrane region" description="Helical" evidence="1">
    <location>
        <begin position="236"/>
        <end position="255"/>
    </location>
</feature>
<feature type="transmembrane region" description="Helical" evidence="1">
    <location>
        <begin position="188"/>
        <end position="208"/>
    </location>
</feature>
<keyword evidence="1" id="KW-0812">Transmembrane</keyword>
<dbReference type="Proteomes" id="UP001524318">
    <property type="component" value="Unassembled WGS sequence"/>
</dbReference>
<sequence>MSQHTLQQTPVRNGKDRQAGFARLVSIEVRKLVDTRSSLAIFAVLAVIAVALVVGLAVVGSGQGTPVTFASLAGSIGLFTALAMPLIGILGMTSDTAYRTTLVYYPLLRGRTAQFWAKVLAAAVLALALQVFVFLLSSVVAAALAGAGPGAAGAFDGVGQELATGLASCLLSTMFGVAIAAAIRRTALAITAVILVSLVGNGLILSLLPDASGYLSTITAVGALLGGPDAPTALEVASSLTLWYLIPLGIGWWITEKSEA</sequence>
<evidence type="ECO:0000313" key="2">
    <source>
        <dbReference type="EMBL" id="MCP9000690.1"/>
    </source>
</evidence>
<reference evidence="2 3" key="1">
    <citation type="submission" date="2022-06" db="EMBL/GenBank/DDBJ databases">
        <title>Pseudarthrobacter sp. strain RMG13 Genome sequencing and assembly.</title>
        <authorList>
            <person name="Kim I."/>
        </authorList>
    </citation>
    <scope>NUCLEOTIDE SEQUENCE [LARGE SCALE GENOMIC DNA]</scope>
    <source>
        <strain evidence="2 3">RMG13</strain>
    </source>
</reference>
<dbReference type="RefSeq" id="WP_254750905.1">
    <property type="nucleotide sequence ID" value="NZ_JANCLV010000008.1"/>
</dbReference>
<evidence type="ECO:0000256" key="1">
    <source>
        <dbReference type="SAM" id="Phobius"/>
    </source>
</evidence>
<evidence type="ECO:0000313" key="3">
    <source>
        <dbReference type="Proteomes" id="UP001524318"/>
    </source>
</evidence>
<keyword evidence="3" id="KW-1185">Reference proteome</keyword>
<protein>
    <recommendedName>
        <fullName evidence="4">ABC transporter permease</fullName>
    </recommendedName>
</protein>
<feature type="transmembrane region" description="Helical" evidence="1">
    <location>
        <begin position="39"/>
        <end position="60"/>
    </location>
</feature>
<feature type="transmembrane region" description="Helical" evidence="1">
    <location>
        <begin position="72"/>
        <end position="94"/>
    </location>
</feature>
<comment type="caution">
    <text evidence="2">The sequence shown here is derived from an EMBL/GenBank/DDBJ whole genome shotgun (WGS) entry which is preliminary data.</text>
</comment>
<gene>
    <name evidence="2" type="ORF">NFC73_13260</name>
</gene>
<keyword evidence="1" id="KW-1133">Transmembrane helix</keyword>
<evidence type="ECO:0008006" key="4">
    <source>
        <dbReference type="Google" id="ProtNLM"/>
    </source>
</evidence>
<dbReference type="EMBL" id="JANCLV010000008">
    <property type="protein sequence ID" value="MCP9000690.1"/>
    <property type="molecule type" value="Genomic_DNA"/>
</dbReference>
<organism evidence="2 3">
    <name type="scientific">Pseudarthrobacter humi</name>
    <dbReference type="NCBI Taxonomy" id="2952523"/>
    <lineage>
        <taxon>Bacteria</taxon>
        <taxon>Bacillati</taxon>
        <taxon>Actinomycetota</taxon>
        <taxon>Actinomycetes</taxon>
        <taxon>Micrococcales</taxon>
        <taxon>Micrococcaceae</taxon>
        <taxon>Pseudarthrobacter</taxon>
    </lineage>
</organism>
<proteinExistence type="predicted"/>
<feature type="transmembrane region" description="Helical" evidence="1">
    <location>
        <begin position="162"/>
        <end position="181"/>
    </location>
</feature>